<feature type="chain" id="PRO_5028856532" evidence="2">
    <location>
        <begin position="25"/>
        <end position="1530"/>
    </location>
</feature>
<feature type="compositionally biased region" description="Acidic residues" evidence="1">
    <location>
        <begin position="93"/>
        <end position="109"/>
    </location>
</feature>
<reference evidence="3 4" key="1">
    <citation type="submission" date="2019-06" db="EMBL/GenBank/DDBJ databases">
        <authorList>
            <person name="Palmer J.M."/>
        </authorList>
    </citation>
    <scope>NUCLEOTIDE SEQUENCE [LARGE SCALE GENOMIC DNA]</scope>
    <source>
        <strain evidence="3 4">TWF102</strain>
    </source>
</reference>
<accession>A0A7C8N8H8</accession>
<proteinExistence type="predicted"/>
<sequence length="1530" mass="172497">MGSFYFLFLLSVLLGHWGATPSWGVTSETLSSKAQQGSQLETCGTFGGSCPGDGNVTRNPTSYSSVSRHIPSRKSKVSSNENKHGHSKRASWDSDDQMDVDDDDSDDEMYDYEPEEFFDESDSWYWEAVQDGKINSDLEQDIRNPATRPQQDFSIGTKEMAFKVNNENLQPFEEVGLEPFWKKIGRFGFLTPESYMAVHGAYTPAGKIFVTTMISIADGHMVITKDRSELSGPTMLSFSNLLAGVWARAQEETEDLYGPTARLEFVSIERIDNPTTIRQMVRAREDLFRSGGKGSITQEFKVEKSSTPFADEDSRNAWLALRGILDVNTIVRMIYTHPNRFHAAVLSSIHVQFDKLNDPTSAKVFLEFEWPTDTTISHTFDWGGSTEGGLEEEEGGREQGGDQENQENITEEDTPKLGPLPPDENVLIIESAESSVANGPILHPLLPDIDRTTYKSPHRPTFKIIHSKYKATDRETNIYIVACSQQEGELAFLDFANKDYDTTANMAQTNKVLADILYAVWTHETRPDAQINGIAFGNLSPQSQDSLNRVFQQTKIKTIDDVRTVGSSHREFSKIVATFLQTREGRALRIFLQKYGDGLGNLQLNTIQYGKYTTQEGFFIYTTFISSSMNRAARIASARLTPYFYLRRMLHAGCDSYVKSLYHTAKHMQYIAEVLRGVREAEPVAYPSTKSLLENFSFEANKYRRSGRKEPLKLISPAKDHLLAFHELDPEMFPKAFWYEKGVTVHVPDRELNRDPSIFNNVAYRGINIGPKGRIAKNNGYELAAYWYHTHLVVLKIPSEGIQQNSPPLEDILFAAWVGVYGKHEADQLPPPRARYSYRRIKSGVPVSIVSFLDLTKETRVLVQIIFRATKTPKSSPICLRDTTPLIFSTGSNPRNKTPLKTMEDRRKSNTARLHWLSLLATPEVKAVLRMFSKYKYQLSEAYAVDRICLRWRVESDDDYPEIIVTTINFKLSFTSKRTKNFRELTYSEDPVARKSRFRGVKYLLLTSHLAYIGLEPQDEPAITDAEYSIQFGSHQVTEVPQPVVRSLLQLKIEFPGSRKVSLQPASKAAYFEVTASSRTKSVTFKLIVSGRNHHIIVPKALPEAELDGPASFKRMGQIFAKIWWIARPHESRMYSSDARRSWARGNMSLRVITFLQLTPESEDQAFDAVWASGGLTETPPGHMSGFILDSITVNYNGDPVILKERVRPEAFYRLFGLKEVTAISNMLENYPTMIINSRIVAFSVNGTRGNLQLNVYLGNHNTRGVYPVDFESGGTDGTDESGESDDLSTLRNEIQAQKIRPDLTDNEIQKLINQAKTFEAAALDKNGGEVPPFGLVSKAVKYFDFVRKVTKDFPPEISIALNILEENGVYIPGDTEEIVKTAVEEEKQAEAAAEQFEDDLGLYVTPPTNGDIIADDDEFYTAISDPGFDVPVRYAADRVAGGGIPGIGARVWGNERPARRVEPETYEEEKQRYPRLGGVVRNLYEEEFKEEEMNQDSDDSVDLEGLRWYQNFLGPEDGFFDDPDAPAGV</sequence>
<organism evidence="3 4">
    <name type="scientific">Orbilia oligospora</name>
    <name type="common">Nematode-trapping fungus</name>
    <name type="synonym">Arthrobotrys oligospora</name>
    <dbReference type="NCBI Taxonomy" id="2813651"/>
    <lineage>
        <taxon>Eukaryota</taxon>
        <taxon>Fungi</taxon>
        <taxon>Dikarya</taxon>
        <taxon>Ascomycota</taxon>
        <taxon>Pezizomycotina</taxon>
        <taxon>Orbiliomycetes</taxon>
        <taxon>Orbiliales</taxon>
        <taxon>Orbiliaceae</taxon>
        <taxon>Orbilia</taxon>
    </lineage>
</organism>
<feature type="region of interest" description="Disordered" evidence="1">
    <location>
        <begin position="50"/>
        <end position="109"/>
    </location>
</feature>
<feature type="signal peptide" evidence="2">
    <location>
        <begin position="1"/>
        <end position="24"/>
    </location>
</feature>
<evidence type="ECO:0000313" key="4">
    <source>
        <dbReference type="Proteomes" id="UP000475325"/>
    </source>
</evidence>
<comment type="caution">
    <text evidence="3">The sequence shown here is derived from an EMBL/GenBank/DDBJ whole genome shotgun (WGS) entry which is preliminary data.</text>
</comment>
<gene>
    <name evidence="3" type="ORF">TWF102_000793</name>
</gene>
<keyword evidence="2" id="KW-0732">Signal</keyword>
<evidence type="ECO:0000256" key="2">
    <source>
        <dbReference type="SAM" id="SignalP"/>
    </source>
</evidence>
<evidence type="ECO:0000313" key="3">
    <source>
        <dbReference type="EMBL" id="KAF3083164.1"/>
    </source>
</evidence>
<protein>
    <submittedName>
        <fullName evidence="3">Uncharacterized protein</fullName>
    </submittedName>
</protein>
<dbReference type="EMBL" id="WIQW01000109">
    <property type="protein sequence ID" value="KAF3083164.1"/>
    <property type="molecule type" value="Genomic_DNA"/>
</dbReference>
<name>A0A7C8N8H8_ORBOL</name>
<feature type="compositionally biased region" description="Polar residues" evidence="1">
    <location>
        <begin position="56"/>
        <end position="67"/>
    </location>
</feature>
<feature type="region of interest" description="Disordered" evidence="1">
    <location>
        <begin position="377"/>
        <end position="421"/>
    </location>
</feature>
<evidence type="ECO:0000256" key="1">
    <source>
        <dbReference type="SAM" id="MobiDB-lite"/>
    </source>
</evidence>
<dbReference type="Proteomes" id="UP000475325">
    <property type="component" value="Unassembled WGS sequence"/>
</dbReference>